<evidence type="ECO:0000313" key="1">
    <source>
        <dbReference type="EMBL" id="MBF4692264.1"/>
    </source>
</evidence>
<dbReference type="Gene3D" id="3.40.50.720">
    <property type="entry name" value="NAD(P)-binding Rossmann-like Domain"/>
    <property type="match status" value="1"/>
</dbReference>
<evidence type="ECO:0000313" key="2">
    <source>
        <dbReference type="Proteomes" id="UP000614200"/>
    </source>
</evidence>
<reference evidence="1 2" key="1">
    <citation type="submission" date="2020-11" db="EMBL/GenBank/DDBJ databases">
        <title>Fusibacter basophilias sp. nov.</title>
        <authorList>
            <person name="Qiu D."/>
        </authorList>
    </citation>
    <scope>NUCLEOTIDE SEQUENCE [LARGE SCALE GENOMIC DNA]</scope>
    <source>
        <strain evidence="1 2">Q10-2</strain>
    </source>
</reference>
<name>A0ABR9ZPA5_9FIRM</name>
<dbReference type="PANTHER" id="PTHR13812">
    <property type="entry name" value="KETIMINE REDUCTASE MU-CRYSTALLIN"/>
    <property type="match status" value="1"/>
</dbReference>
<sequence>MLFLKKEEISKRIEMSSCIDLMRETLMDLNQGKSSMDLRSNKYISEQDLYLLMPAHLIDKGYFGLKLITIFPNNHAQGLPSHQGVILLFDANTGKELALIDCIEVTALRTAAVTAVATDLLANKAASTLGIIGAGVQARKHVESIILVRNIKKIRVWDISVEASMKFADNMIEQFDVDVEVCKDAEEVARNSQIITTLTFAKDPVIKGEWIHPGTHINAIGASAKEYRELDSDLVAKSKFYVDKESSCKSESSDFLVPFAEKRITEEHIVGEIGDVLLGKVISRANENDITVFEGMGLAVEDLALAAYLYENEIR</sequence>
<dbReference type="RefSeq" id="WP_194700503.1">
    <property type="nucleotide sequence ID" value="NZ_JADKNH010000002.1"/>
</dbReference>
<proteinExistence type="predicted"/>
<keyword evidence="2" id="KW-1185">Reference proteome</keyword>
<protein>
    <submittedName>
        <fullName evidence="1">Ornithine cyclodeaminase family protein</fullName>
    </submittedName>
</protein>
<organism evidence="1 2">
    <name type="scientific">Fusibacter ferrireducens</name>
    <dbReference type="NCBI Taxonomy" id="2785058"/>
    <lineage>
        <taxon>Bacteria</taxon>
        <taxon>Bacillati</taxon>
        <taxon>Bacillota</taxon>
        <taxon>Clostridia</taxon>
        <taxon>Eubacteriales</taxon>
        <taxon>Eubacteriales Family XII. Incertae Sedis</taxon>
        <taxon>Fusibacter</taxon>
    </lineage>
</organism>
<comment type="caution">
    <text evidence="1">The sequence shown here is derived from an EMBL/GenBank/DDBJ whole genome shotgun (WGS) entry which is preliminary data.</text>
</comment>
<dbReference type="InterPro" id="IPR036291">
    <property type="entry name" value="NAD(P)-bd_dom_sf"/>
</dbReference>
<dbReference type="InterPro" id="IPR023401">
    <property type="entry name" value="ODC_N"/>
</dbReference>
<dbReference type="EMBL" id="JADKNH010000002">
    <property type="protein sequence ID" value="MBF4692264.1"/>
    <property type="molecule type" value="Genomic_DNA"/>
</dbReference>
<dbReference type="SUPFAM" id="SSF51735">
    <property type="entry name" value="NAD(P)-binding Rossmann-fold domains"/>
    <property type="match status" value="1"/>
</dbReference>
<dbReference type="Proteomes" id="UP000614200">
    <property type="component" value="Unassembled WGS sequence"/>
</dbReference>
<dbReference type="Gene3D" id="3.30.1780.10">
    <property type="entry name" value="ornithine cyclodeaminase, domain 1"/>
    <property type="match status" value="1"/>
</dbReference>
<gene>
    <name evidence="1" type="ORF">ISU02_04015</name>
</gene>
<dbReference type="InterPro" id="IPR003462">
    <property type="entry name" value="ODC_Mu_crystall"/>
</dbReference>
<dbReference type="Pfam" id="PF02423">
    <property type="entry name" value="OCD_Mu_crystall"/>
    <property type="match status" value="1"/>
</dbReference>
<accession>A0ABR9ZPA5</accession>
<dbReference type="PANTHER" id="PTHR13812:SF19">
    <property type="entry name" value="KETIMINE REDUCTASE MU-CRYSTALLIN"/>
    <property type="match status" value="1"/>
</dbReference>
<dbReference type="PIRSF" id="PIRSF001439">
    <property type="entry name" value="CryM"/>
    <property type="match status" value="1"/>
</dbReference>